<dbReference type="RefSeq" id="WP_039205916.1">
    <property type="nucleotide sequence ID" value="NZ_JSCE01000024.1"/>
</dbReference>
<evidence type="ECO:0000313" key="2">
    <source>
        <dbReference type="Proteomes" id="UP000030993"/>
    </source>
</evidence>
<evidence type="ECO:0008006" key="3">
    <source>
        <dbReference type="Google" id="ProtNLM"/>
    </source>
</evidence>
<name>A0A0B2JZK1_9FIRM</name>
<keyword evidence="2" id="KW-1185">Reference proteome</keyword>
<proteinExistence type="predicted"/>
<organism evidence="1 2">
    <name type="scientific">Anaerovibrio lipolyticus</name>
    <dbReference type="NCBI Taxonomy" id="82374"/>
    <lineage>
        <taxon>Bacteria</taxon>
        <taxon>Bacillati</taxon>
        <taxon>Bacillota</taxon>
        <taxon>Negativicutes</taxon>
        <taxon>Selenomonadales</taxon>
        <taxon>Selenomonadaceae</taxon>
        <taxon>Anaerovibrio</taxon>
    </lineage>
</organism>
<evidence type="ECO:0000313" key="1">
    <source>
        <dbReference type="EMBL" id="KHM52984.1"/>
    </source>
</evidence>
<dbReference type="AlphaFoldDB" id="A0A0B2JZK1"/>
<reference evidence="1 2" key="1">
    <citation type="journal article" date="2013" name="PLoS ONE">
        <title>Identification and characterization of three novel lipases belonging to families II and V from Anaerovibrio lipolyticus 5ST.</title>
        <authorList>
            <person name="Prive F."/>
            <person name="Kaderbhai N.N."/>
            <person name="Girdwood S."/>
            <person name="Worgan H.J."/>
            <person name="Pinloche E."/>
            <person name="Scollan N.D."/>
            <person name="Huws S.A."/>
            <person name="Newbold C.J."/>
        </authorList>
    </citation>
    <scope>NUCLEOTIDE SEQUENCE [LARGE SCALE GENOMIC DNA]</scope>
    <source>
        <strain evidence="1 2">5S</strain>
    </source>
</reference>
<accession>A0A0B2JZK1</accession>
<dbReference type="STRING" id="82374.NZ47_01395"/>
<dbReference type="Proteomes" id="UP000030993">
    <property type="component" value="Unassembled WGS sequence"/>
</dbReference>
<dbReference type="EMBL" id="JSCE01000024">
    <property type="protein sequence ID" value="KHM52984.1"/>
    <property type="molecule type" value="Genomic_DNA"/>
</dbReference>
<gene>
    <name evidence="1" type="ORF">NZ47_01395</name>
</gene>
<sequence>MISGYVDRIEEDLAIILLGEEEYQIEIPCKLLPDDINEGNYIKLDIKKDKKSTQAALKEAMELMED</sequence>
<dbReference type="Gene3D" id="6.20.120.50">
    <property type="match status" value="1"/>
</dbReference>
<comment type="caution">
    <text evidence="1">The sequence shown here is derived from an EMBL/GenBank/DDBJ whole genome shotgun (WGS) entry which is preliminary data.</text>
</comment>
<dbReference type="InterPro" id="IPR021377">
    <property type="entry name" value="DUF3006"/>
</dbReference>
<protein>
    <recommendedName>
        <fullName evidence="3">DUF3006 domain-containing protein</fullName>
    </recommendedName>
</protein>
<dbReference type="Pfam" id="PF11213">
    <property type="entry name" value="DUF3006"/>
    <property type="match status" value="1"/>
</dbReference>